<evidence type="ECO:0000256" key="1">
    <source>
        <dbReference type="ARBA" id="ARBA00023015"/>
    </source>
</evidence>
<accession>A0A1I5WBX6</accession>
<dbReference type="InterPro" id="IPR001647">
    <property type="entry name" value="HTH_TetR"/>
</dbReference>
<dbReference type="Pfam" id="PF00440">
    <property type="entry name" value="TetR_N"/>
    <property type="match status" value="1"/>
</dbReference>
<keyword evidence="2 4" id="KW-0238">DNA-binding</keyword>
<reference evidence="7" key="1">
    <citation type="submission" date="2016-10" db="EMBL/GenBank/DDBJ databases">
        <authorList>
            <person name="Varghese N."/>
            <person name="Submissions S."/>
        </authorList>
    </citation>
    <scope>NUCLEOTIDE SEQUENCE [LARGE SCALE GENOMIC DNA]</scope>
    <source>
        <strain evidence="7">DSM 17834</strain>
    </source>
</reference>
<dbReference type="InterPro" id="IPR041490">
    <property type="entry name" value="KstR2_TetR_C"/>
</dbReference>
<dbReference type="PROSITE" id="PS50977">
    <property type="entry name" value="HTH_TETR_2"/>
    <property type="match status" value="1"/>
</dbReference>
<dbReference type="STRING" id="289003.SAMN05216190_1386"/>
<keyword evidence="7" id="KW-1185">Reference proteome</keyword>
<dbReference type="PRINTS" id="PR00455">
    <property type="entry name" value="HTHTETR"/>
</dbReference>
<dbReference type="PANTHER" id="PTHR30055:SF234">
    <property type="entry name" value="HTH-TYPE TRANSCRIPTIONAL REGULATOR BETI"/>
    <property type="match status" value="1"/>
</dbReference>
<dbReference type="Proteomes" id="UP000198784">
    <property type="component" value="Unassembled WGS sequence"/>
</dbReference>
<feature type="domain" description="HTH tetR-type" evidence="5">
    <location>
        <begin position="18"/>
        <end position="78"/>
    </location>
</feature>
<dbReference type="EMBL" id="FOWX01000038">
    <property type="protein sequence ID" value="SFQ17240.1"/>
    <property type="molecule type" value="Genomic_DNA"/>
</dbReference>
<evidence type="ECO:0000256" key="4">
    <source>
        <dbReference type="PROSITE-ProRule" id="PRU00335"/>
    </source>
</evidence>
<dbReference type="GO" id="GO:0003700">
    <property type="term" value="F:DNA-binding transcription factor activity"/>
    <property type="evidence" value="ECO:0007669"/>
    <property type="project" value="TreeGrafter"/>
</dbReference>
<keyword evidence="1" id="KW-0805">Transcription regulation</keyword>
<evidence type="ECO:0000259" key="5">
    <source>
        <dbReference type="PROSITE" id="PS50977"/>
    </source>
</evidence>
<dbReference type="AlphaFoldDB" id="A0A1I5WBX6"/>
<organism evidence="6 7">
    <name type="scientific">Pseudomonas borbori</name>
    <dbReference type="NCBI Taxonomy" id="289003"/>
    <lineage>
        <taxon>Bacteria</taxon>
        <taxon>Pseudomonadati</taxon>
        <taxon>Pseudomonadota</taxon>
        <taxon>Gammaproteobacteria</taxon>
        <taxon>Pseudomonadales</taxon>
        <taxon>Pseudomonadaceae</taxon>
        <taxon>Pseudomonas</taxon>
    </lineage>
</organism>
<dbReference type="PANTHER" id="PTHR30055">
    <property type="entry name" value="HTH-TYPE TRANSCRIPTIONAL REGULATOR RUTR"/>
    <property type="match status" value="1"/>
</dbReference>
<proteinExistence type="predicted"/>
<keyword evidence="3" id="KW-0804">Transcription</keyword>
<dbReference type="GO" id="GO:0000976">
    <property type="term" value="F:transcription cis-regulatory region binding"/>
    <property type="evidence" value="ECO:0007669"/>
    <property type="project" value="TreeGrafter"/>
</dbReference>
<dbReference type="InterPro" id="IPR009057">
    <property type="entry name" value="Homeodomain-like_sf"/>
</dbReference>
<evidence type="ECO:0000313" key="6">
    <source>
        <dbReference type="EMBL" id="SFQ17240.1"/>
    </source>
</evidence>
<dbReference type="SUPFAM" id="SSF48498">
    <property type="entry name" value="Tetracyclin repressor-like, C-terminal domain"/>
    <property type="match status" value="1"/>
</dbReference>
<dbReference type="InterPro" id="IPR036271">
    <property type="entry name" value="Tet_transcr_reg_TetR-rel_C_sf"/>
</dbReference>
<evidence type="ECO:0000256" key="3">
    <source>
        <dbReference type="ARBA" id="ARBA00023163"/>
    </source>
</evidence>
<evidence type="ECO:0000313" key="7">
    <source>
        <dbReference type="Proteomes" id="UP000198784"/>
    </source>
</evidence>
<name>A0A1I5WBX6_9PSED</name>
<dbReference type="Gene3D" id="1.10.357.10">
    <property type="entry name" value="Tetracycline Repressor, domain 2"/>
    <property type="match status" value="1"/>
</dbReference>
<dbReference type="SUPFAM" id="SSF46689">
    <property type="entry name" value="Homeodomain-like"/>
    <property type="match status" value="1"/>
</dbReference>
<protein>
    <submittedName>
        <fullName evidence="6">Transcriptional regulator, TetR family</fullName>
    </submittedName>
</protein>
<dbReference type="RefSeq" id="WP_170862272.1">
    <property type="nucleotide sequence ID" value="NZ_FOWX01000038.1"/>
</dbReference>
<evidence type="ECO:0000256" key="2">
    <source>
        <dbReference type="ARBA" id="ARBA00023125"/>
    </source>
</evidence>
<gene>
    <name evidence="6" type="ORF">SAMN05216190_1386</name>
</gene>
<dbReference type="InterPro" id="IPR050109">
    <property type="entry name" value="HTH-type_TetR-like_transc_reg"/>
</dbReference>
<dbReference type="Pfam" id="PF17932">
    <property type="entry name" value="TetR_C_24"/>
    <property type="match status" value="1"/>
</dbReference>
<sequence length="212" mass="23565">MAPSNLPMNKATPDVILAAPHLQVRNIALTLFAEQGYQSVSLRKLASALGIQAGSLYNHIACKQDLLFELIDEHESDLLDALETSVLSNAKPLEKLLAYIRAHIDFNVGHAHRRSIAQLEFRNLSPSQQRVILTTRQMQTNILSNIVNQGIQQNAFNQIQFKATETLLLAMLNEAAFMISTDRSAALDDTIYSLQKIITALLRTDSTKIKLS</sequence>
<feature type="DNA-binding region" description="H-T-H motif" evidence="4">
    <location>
        <begin position="41"/>
        <end position="60"/>
    </location>
</feature>